<evidence type="ECO:0000259" key="3">
    <source>
        <dbReference type="PROSITE" id="PS50977"/>
    </source>
</evidence>
<evidence type="ECO:0000313" key="4">
    <source>
        <dbReference type="EMBL" id="NMW86710.1"/>
    </source>
</evidence>
<dbReference type="Gene3D" id="1.10.10.60">
    <property type="entry name" value="Homeodomain-like"/>
    <property type="match status" value="1"/>
</dbReference>
<feature type="DNA-binding region" description="H-T-H motif" evidence="2">
    <location>
        <begin position="43"/>
        <end position="62"/>
    </location>
</feature>
<dbReference type="PANTHER" id="PTHR30055:SF153">
    <property type="entry name" value="HTH-TYPE TRANSCRIPTIONAL REPRESSOR RV3405C"/>
    <property type="match status" value="1"/>
</dbReference>
<dbReference type="AlphaFoldDB" id="A0A7Y0YBU3"/>
<feature type="domain" description="HTH tetR-type" evidence="3">
    <location>
        <begin position="20"/>
        <end position="80"/>
    </location>
</feature>
<dbReference type="EMBL" id="JABCUI010000001">
    <property type="protein sequence ID" value="NMW86710.1"/>
    <property type="molecule type" value="Genomic_DNA"/>
</dbReference>
<dbReference type="InterPro" id="IPR001647">
    <property type="entry name" value="HTH_TetR"/>
</dbReference>
<dbReference type="Proteomes" id="UP000553981">
    <property type="component" value="Unassembled WGS sequence"/>
</dbReference>
<evidence type="ECO:0000313" key="5">
    <source>
        <dbReference type="Proteomes" id="UP000553981"/>
    </source>
</evidence>
<dbReference type="RefSeq" id="WP_169761681.1">
    <property type="nucleotide sequence ID" value="NZ_JABCUI010000001.1"/>
</dbReference>
<accession>A0A7Y0YBU3</accession>
<name>A0A7Y0YBU3_9ACTO</name>
<dbReference type="Pfam" id="PF00440">
    <property type="entry name" value="TetR_N"/>
    <property type="match status" value="1"/>
</dbReference>
<dbReference type="GO" id="GO:0003700">
    <property type="term" value="F:DNA-binding transcription factor activity"/>
    <property type="evidence" value="ECO:0007669"/>
    <property type="project" value="TreeGrafter"/>
</dbReference>
<dbReference type="GO" id="GO:0000976">
    <property type="term" value="F:transcription cis-regulatory region binding"/>
    <property type="evidence" value="ECO:0007669"/>
    <property type="project" value="TreeGrafter"/>
</dbReference>
<reference evidence="4 5" key="1">
    <citation type="submission" date="2020-04" db="EMBL/GenBank/DDBJ databases">
        <title>Antimicrobial susceptibility and clonality of vaginal-derived multi-drug resistant Mobiluncus isolates in China.</title>
        <authorList>
            <person name="Zhang X."/>
        </authorList>
    </citation>
    <scope>NUCLEOTIDE SEQUENCE [LARGE SCALE GENOMIC DNA]</scope>
    <source>
        <strain evidence="4 5">19</strain>
    </source>
</reference>
<dbReference type="PROSITE" id="PS50977">
    <property type="entry name" value="HTH_TETR_2"/>
    <property type="match status" value="1"/>
</dbReference>
<sequence length="204" mass="23170">MKTPGFSSKSPQREHTPDEMAIDQAIEKAARDSLIRNGFSRTTIAQVAREAGVSRPTVYARYHNVTQLAADTLTRELLPLAQRLQTVPQTVEELVKILVQAAHDLQQNELLAAMIERDPQLLQTYQFQRLGRVQTRFIDLLAQILEQMSRNTELRDEDPRVLAAIVVVSVQTAAVQQNVFRAVRDDADVWTKQLEVLLKEYLLP</sequence>
<dbReference type="PANTHER" id="PTHR30055">
    <property type="entry name" value="HTH-TYPE TRANSCRIPTIONAL REGULATOR RUTR"/>
    <property type="match status" value="1"/>
</dbReference>
<protein>
    <submittedName>
        <fullName evidence="4">TetR/AcrR family transcriptional regulator</fullName>
    </submittedName>
</protein>
<evidence type="ECO:0000256" key="1">
    <source>
        <dbReference type="ARBA" id="ARBA00023125"/>
    </source>
</evidence>
<dbReference type="InterPro" id="IPR036271">
    <property type="entry name" value="Tet_transcr_reg_TetR-rel_C_sf"/>
</dbReference>
<dbReference type="SUPFAM" id="SSF46689">
    <property type="entry name" value="Homeodomain-like"/>
    <property type="match status" value="1"/>
</dbReference>
<dbReference type="Gene3D" id="1.10.357.10">
    <property type="entry name" value="Tetracycline Repressor, domain 2"/>
    <property type="match status" value="1"/>
</dbReference>
<dbReference type="InterPro" id="IPR009057">
    <property type="entry name" value="Homeodomain-like_sf"/>
</dbReference>
<dbReference type="InterPro" id="IPR050109">
    <property type="entry name" value="HTH-type_TetR-like_transc_reg"/>
</dbReference>
<evidence type="ECO:0000256" key="2">
    <source>
        <dbReference type="PROSITE-ProRule" id="PRU00335"/>
    </source>
</evidence>
<organism evidence="4 5">
    <name type="scientific">Mobiluncus curtisii</name>
    <dbReference type="NCBI Taxonomy" id="2051"/>
    <lineage>
        <taxon>Bacteria</taxon>
        <taxon>Bacillati</taxon>
        <taxon>Actinomycetota</taxon>
        <taxon>Actinomycetes</taxon>
        <taxon>Actinomycetales</taxon>
        <taxon>Actinomycetaceae</taxon>
        <taxon>Mobiluncus</taxon>
    </lineage>
</organism>
<dbReference type="SUPFAM" id="SSF48498">
    <property type="entry name" value="Tetracyclin repressor-like, C-terminal domain"/>
    <property type="match status" value="1"/>
</dbReference>
<proteinExistence type="predicted"/>
<comment type="caution">
    <text evidence="4">The sequence shown here is derived from an EMBL/GenBank/DDBJ whole genome shotgun (WGS) entry which is preliminary data.</text>
</comment>
<gene>
    <name evidence="4" type="ORF">HHJ67_02935</name>
</gene>
<keyword evidence="1 2" id="KW-0238">DNA-binding</keyword>